<dbReference type="VEuPathDB" id="FungiDB:H257_07452"/>
<feature type="non-terminal residue" evidence="1">
    <location>
        <position position="92"/>
    </location>
</feature>
<proteinExistence type="predicted"/>
<dbReference type="EMBL" id="VJMI01016008">
    <property type="protein sequence ID" value="KAF0721534.1"/>
    <property type="molecule type" value="Genomic_DNA"/>
</dbReference>
<evidence type="ECO:0000313" key="1">
    <source>
        <dbReference type="EMBL" id="KAF0721534.1"/>
    </source>
</evidence>
<dbReference type="Proteomes" id="UP000469452">
    <property type="component" value="Unassembled WGS sequence"/>
</dbReference>
<sequence>MEASASRHEHIASCITRALFFSEAKRIKSLKAQLLRDTMGPFACAEYHMATVWGNFMSAADISQTEMLAAAKGVLDAADAADPHDNQVDATS</sequence>
<protein>
    <submittedName>
        <fullName evidence="1">Uncharacterized protein</fullName>
    </submittedName>
</protein>
<comment type="caution">
    <text evidence="1">The sequence shown here is derived from an EMBL/GenBank/DDBJ whole genome shotgun (WGS) entry which is preliminary data.</text>
</comment>
<organism evidence="1 2">
    <name type="scientific">Aphanomyces astaci</name>
    <name type="common">Crayfish plague agent</name>
    <dbReference type="NCBI Taxonomy" id="112090"/>
    <lineage>
        <taxon>Eukaryota</taxon>
        <taxon>Sar</taxon>
        <taxon>Stramenopiles</taxon>
        <taxon>Oomycota</taxon>
        <taxon>Saprolegniomycetes</taxon>
        <taxon>Saprolegniales</taxon>
        <taxon>Verrucalvaceae</taxon>
        <taxon>Aphanomyces</taxon>
    </lineage>
</organism>
<accession>A0A6A5AAM4</accession>
<dbReference type="AlphaFoldDB" id="A0A6A5AAM4"/>
<gene>
    <name evidence="1" type="ORF">AaE_010040</name>
</gene>
<name>A0A6A5AAM4_APHAT</name>
<reference evidence="1 2" key="1">
    <citation type="submission" date="2019-06" db="EMBL/GenBank/DDBJ databases">
        <title>Genomics analysis of Aphanomyces spp. identifies a new class of oomycete effector associated with host adaptation.</title>
        <authorList>
            <person name="Gaulin E."/>
        </authorList>
    </citation>
    <scope>NUCLEOTIDE SEQUENCE [LARGE SCALE GENOMIC DNA]</scope>
    <source>
        <strain evidence="1 2">E</strain>
    </source>
</reference>
<evidence type="ECO:0000313" key="2">
    <source>
        <dbReference type="Proteomes" id="UP000469452"/>
    </source>
</evidence>